<feature type="transmembrane region" description="Helical" evidence="5">
    <location>
        <begin position="94"/>
        <end position="113"/>
    </location>
</feature>
<keyword evidence="2 5" id="KW-0812">Transmembrane</keyword>
<evidence type="ECO:0000256" key="5">
    <source>
        <dbReference type="SAM" id="Phobius"/>
    </source>
</evidence>
<protein>
    <submittedName>
        <fullName evidence="7">MFS transporter</fullName>
    </submittedName>
</protein>
<feature type="transmembrane region" description="Helical" evidence="5">
    <location>
        <begin position="30"/>
        <end position="50"/>
    </location>
</feature>
<dbReference type="PANTHER" id="PTHR23508">
    <property type="entry name" value="CARBOXYLIC ACID TRANSPORTER PROTEIN HOMOLOG"/>
    <property type="match status" value="1"/>
</dbReference>
<keyword evidence="8" id="KW-1185">Reference proteome</keyword>
<feature type="transmembrane region" description="Helical" evidence="5">
    <location>
        <begin position="62"/>
        <end position="82"/>
    </location>
</feature>
<evidence type="ECO:0000256" key="2">
    <source>
        <dbReference type="ARBA" id="ARBA00022692"/>
    </source>
</evidence>
<feature type="transmembrane region" description="Helical" evidence="5">
    <location>
        <begin position="354"/>
        <end position="376"/>
    </location>
</feature>
<keyword evidence="3 5" id="KW-1133">Transmembrane helix</keyword>
<reference evidence="7 8" key="1">
    <citation type="submission" date="2017-12" db="EMBL/GenBank/DDBJ databases">
        <authorList>
            <person name="Hurst M.R.H."/>
        </authorList>
    </citation>
    <scope>NUCLEOTIDE SEQUENCE [LARGE SCALE GENOMIC DNA]</scope>
    <source>
        <strain evidence="7 8">SY-3-19</strain>
    </source>
</reference>
<organism evidence="7 8">
    <name type="scientific">Hyphococcus luteus</name>
    <dbReference type="NCBI Taxonomy" id="2058213"/>
    <lineage>
        <taxon>Bacteria</taxon>
        <taxon>Pseudomonadati</taxon>
        <taxon>Pseudomonadota</taxon>
        <taxon>Alphaproteobacteria</taxon>
        <taxon>Parvularculales</taxon>
        <taxon>Parvularculaceae</taxon>
        <taxon>Hyphococcus</taxon>
    </lineage>
</organism>
<dbReference type="InterPro" id="IPR036259">
    <property type="entry name" value="MFS_trans_sf"/>
</dbReference>
<feature type="domain" description="Major facilitator superfamily (MFS) profile" evidence="6">
    <location>
        <begin position="28"/>
        <end position="444"/>
    </location>
</feature>
<dbReference type="SUPFAM" id="SSF103473">
    <property type="entry name" value="MFS general substrate transporter"/>
    <property type="match status" value="1"/>
</dbReference>
<gene>
    <name evidence="7" type="ORF">CW354_11340</name>
</gene>
<dbReference type="InterPro" id="IPR005828">
    <property type="entry name" value="MFS_sugar_transport-like"/>
</dbReference>
<dbReference type="PROSITE" id="PS50850">
    <property type="entry name" value="MFS"/>
    <property type="match status" value="1"/>
</dbReference>
<comment type="subcellular location">
    <subcellularLocation>
        <location evidence="1">Membrane</location>
        <topology evidence="1">Multi-pass membrane protein</topology>
    </subcellularLocation>
</comment>
<dbReference type="CDD" id="cd17316">
    <property type="entry name" value="MFS_SV2_like"/>
    <property type="match status" value="1"/>
</dbReference>
<feature type="transmembrane region" description="Helical" evidence="5">
    <location>
        <begin position="119"/>
        <end position="140"/>
    </location>
</feature>
<dbReference type="GO" id="GO:0046943">
    <property type="term" value="F:carboxylic acid transmembrane transporter activity"/>
    <property type="evidence" value="ECO:0007669"/>
    <property type="project" value="TreeGrafter"/>
</dbReference>
<evidence type="ECO:0000256" key="1">
    <source>
        <dbReference type="ARBA" id="ARBA00004141"/>
    </source>
</evidence>
<accession>A0A2S7K5A6</accession>
<feature type="transmembrane region" description="Helical" evidence="5">
    <location>
        <begin position="388"/>
        <end position="412"/>
    </location>
</feature>
<dbReference type="Pfam" id="PF00083">
    <property type="entry name" value="Sugar_tr"/>
    <property type="match status" value="1"/>
</dbReference>
<dbReference type="PROSITE" id="PS00217">
    <property type="entry name" value="SUGAR_TRANSPORT_2"/>
    <property type="match status" value="1"/>
</dbReference>
<name>A0A2S7K5A6_9PROT</name>
<evidence type="ECO:0000313" key="7">
    <source>
        <dbReference type="EMBL" id="PQA87661.1"/>
    </source>
</evidence>
<keyword evidence="4 5" id="KW-0472">Membrane</keyword>
<feature type="transmembrane region" description="Helical" evidence="5">
    <location>
        <begin position="152"/>
        <end position="175"/>
    </location>
</feature>
<dbReference type="Gene3D" id="1.20.1250.20">
    <property type="entry name" value="MFS general substrate transporter like domains"/>
    <property type="match status" value="1"/>
</dbReference>
<dbReference type="InterPro" id="IPR020846">
    <property type="entry name" value="MFS_dom"/>
</dbReference>
<dbReference type="EMBL" id="PJCH01000006">
    <property type="protein sequence ID" value="PQA87661.1"/>
    <property type="molecule type" value="Genomic_DNA"/>
</dbReference>
<dbReference type="GO" id="GO:0005886">
    <property type="term" value="C:plasma membrane"/>
    <property type="evidence" value="ECO:0007669"/>
    <property type="project" value="TreeGrafter"/>
</dbReference>
<evidence type="ECO:0000313" key="8">
    <source>
        <dbReference type="Proteomes" id="UP000239504"/>
    </source>
</evidence>
<feature type="transmembrane region" description="Helical" evidence="5">
    <location>
        <begin position="301"/>
        <end position="322"/>
    </location>
</feature>
<dbReference type="AlphaFoldDB" id="A0A2S7K5A6"/>
<evidence type="ECO:0000259" key="6">
    <source>
        <dbReference type="PROSITE" id="PS50850"/>
    </source>
</evidence>
<dbReference type="RefSeq" id="WP_104830199.1">
    <property type="nucleotide sequence ID" value="NZ_PJCH01000006.1"/>
</dbReference>
<dbReference type="InterPro" id="IPR005829">
    <property type="entry name" value="Sugar_transporter_CS"/>
</dbReference>
<sequence>MSEAYQGKQIEIGGLLDAPGAWNRRKLAPVLLGLLMLFDSWDGVMIAFVMPTLSQEWNLDPVAMGWLMSSGYAGQLVGALVLGAFAERWGRKPVYSIAVAIMCVFSLACALTHSPQQLAALRFIQGLAIGGAVPVCASYINEIAPTQTRGRFFSVFQFLMISGYGAAAVSSSFIIEHFGWRMMFLLGAAPLLVLPFSLALLPESPRWLARMGRFEAAVRAILQLGGPRDSKLCDHGALDEAPLQSEAQKARLSEIFSSGVRAPLGVMVSLWFLTSLVNYGLVNWVPSIYVSEFHIPVPQALRFSAISMVLVLFIPMLLGVVMDKVGRRPLAIAGTLAGGLVLLSLMLVESNVPLLVTLVVLGHTGIGIGTIILWPYSAEVFPTRVRALALGICSSSARTASMLTPLMVGGLIAKTGSVNPVFALFGALGVLVSAIWFFATRETKGVRVDEVA</sequence>
<feature type="transmembrane region" description="Helical" evidence="5">
    <location>
        <begin position="418"/>
        <end position="439"/>
    </location>
</feature>
<feature type="transmembrane region" description="Helical" evidence="5">
    <location>
        <begin position="259"/>
        <end position="281"/>
    </location>
</feature>
<evidence type="ECO:0000256" key="3">
    <source>
        <dbReference type="ARBA" id="ARBA00022989"/>
    </source>
</evidence>
<comment type="caution">
    <text evidence="7">The sequence shown here is derived from an EMBL/GenBank/DDBJ whole genome shotgun (WGS) entry which is preliminary data.</text>
</comment>
<feature type="transmembrane region" description="Helical" evidence="5">
    <location>
        <begin position="329"/>
        <end position="348"/>
    </location>
</feature>
<dbReference type="OrthoDB" id="9784658at2"/>
<evidence type="ECO:0000256" key="4">
    <source>
        <dbReference type="ARBA" id="ARBA00023136"/>
    </source>
</evidence>
<dbReference type="PROSITE" id="PS00216">
    <property type="entry name" value="SUGAR_TRANSPORT_1"/>
    <property type="match status" value="2"/>
</dbReference>
<proteinExistence type="predicted"/>
<feature type="transmembrane region" description="Helical" evidence="5">
    <location>
        <begin position="181"/>
        <end position="201"/>
    </location>
</feature>
<dbReference type="PANTHER" id="PTHR23508:SF10">
    <property type="entry name" value="CARBOXYLIC ACID TRANSPORTER PROTEIN HOMOLOG"/>
    <property type="match status" value="1"/>
</dbReference>
<dbReference type="Proteomes" id="UP000239504">
    <property type="component" value="Unassembled WGS sequence"/>
</dbReference>